<dbReference type="PANTHER" id="PTHR30562:SF1">
    <property type="entry name" value="UVRABC SYSTEM PROTEIN C"/>
    <property type="match status" value="1"/>
</dbReference>
<dbReference type="OrthoDB" id="9803913at2"/>
<dbReference type="SMART" id="SM00479">
    <property type="entry name" value="EXOIII"/>
    <property type="match status" value="1"/>
</dbReference>
<dbReference type="CDD" id="cd06127">
    <property type="entry name" value="DEDDh"/>
    <property type="match status" value="1"/>
</dbReference>
<dbReference type="SMART" id="SM00465">
    <property type="entry name" value="GIYc"/>
    <property type="match status" value="1"/>
</dbReference>
<dbReference type="RefSeq" id="WP_073390362.1">
    <property type="nucleotide sequence ID" value="NZ_FQVU01000003.1"/>
</dbReference>
<dbReference type="SUPFAM" id="SSF82771">
    <property type="entry name" value="GIY-YIG endonuclease"/>
    <property type="match status" value="1"/>
</dbReference>
<dbReference type="SUPFAM" id="SSF53098">
    <property type="entry name" value="Ribonuclease H-like"/>
    <property type="match status" value="1"/>
</dbReference>
<evidence type="ECO:0000313" key="3">
    <source>
        <dbReference type="EMBL" id="SHG59410.1"/>
    </source>
</evidence>
<dbReference type="InterPro" id="IPR006054">
    <property type="entry name" value="DnaQ"/>
</dbReference>
<dbReference type="GO" id="GO:0009380">
    <property type="term" value="C:excinuclease repair complex"/>
    <property type="evidence" value="ECO:0007669"/>
    <property type="project" value="TreeGrafter"/>
</dbReference>
<dbReference type="Gene3D" id="3.40.1440.10">
    <property type="entry name" value="GIY-YIG endonuclease"/>
    <property type="match status" value="1"/>
</dbReference>
<dbReference type="InterPro" id="IPR036397">
    <property type="entry name" value="RNaseH_sf"/>
</dbReference>
<dbReference type="AlphaFoldDB" id="A0A1M5L390"/>
<evidence type="ECO:0000313" key="4">
    <source>
        <dbReference type="Proteomes" id="UP000186132"/>
    </source>
</evidence>
<dbReference type="InterPro" id="IPR013520">
    <property type="entry name" value="Ribonucl_H"/>
</dbReference>
<dbReference type="GO" id="GO:0003887">
    <property type="term" value="F:DNA-directed DNA polymerase activity"/>
    <property type="evidence" value="ECO:0007669"/>
    <property type="project" value="InterPro"/>
</dbReference>
<sequence>MTAATHRLPHPGPSGGLQLSFDELAEPLRDITFVVVDLETTGGAAASDAITEVGAVKVRGGQVLGEFQTLVDPRRSIPAFVSVLTGITDTMVVSAPTISSVVPAFLEFARGAILVAHNAPFDIGFLKAACTELALPWPGPAVVDTAVLARRVLTRDEVPNCKLATLAPFFRATTRPTHRALDDARATVDVLHGLLERLGNLGVHSLPELRAFTAQVSEAQRRKRHLAEGLPARPGVYVFRDAKGTPLYVGTSRNLRSRVRQYFVASETRSRMGEMVGLAERVDPIECAHTLEAQVRELRLIAAHKPRYNRRSKFPERAVWLKLTVEPFPRLSVVREARDDGASYLGPLRNQRQAEVVRDAIHDAVPLRQCSDRLSLRRVVRAACVLAGIGRCDAPCEGGTTPQQYAALVGLVASAWTGDVRPLVAPLEARIAALSAAQRYEQAGVVRDRITTVVRACARMQRLSAVRAVGELVAARPDGHGGWELVVVRAGRLAAAGVAARGVPPWPVVDALRATADVVDPSHAPLAEETECILRWLEQDGTRLVDASAPWAMPAFGAGRMSTYLAADHPGADPFRDRRRLPMAARPARATVTG</sequence>
<proteinExistence type="predicted"/>
<accession>A0A1M5L390</accession>
<dbReference type="NCBIfam" id="TIGR00573">
    <property type="entry name" value="dnaq"/>
    <property type="match status" value="1"/>
</dbReference>
<gene>
    <name evidence="3" type="ORF">SAMN05443575_2336</name>
</gene>
<dbReference type="Pfam" id="PF00929">
    <property type="entry name" value="RNase_T"/>
    <property type="match status" value="1"/>
</dbReference>
<dbReference type="FunFam" id="3.30.420.10:FF:000045">
    <property type="entry name" value="3'-5' exonuclease DinG"/>
    <property type="match status" value="1"/>
</dbReference>
<dbReference type="InterPro" id="IPR050066">
    <property type="entry name" value="UvrABC_protein_C"/>
</dbReference>
<organism evidence="3 4">
    <name type="scientific">Jatrophihabitans endophyticus</name>
    <dbReference type="NCBI Taxonomy" id="1206085"/>
    <lineage>
        <taxon>Bacteria</taxon>
        <taxon>Bacillati</taxon>
        <taxon>Actinomycetota</taxon>
        <taxon>Actinomycetes</taxon>
        <taxon>Jatrophihabitantales</taxon>
        <taxon>Jatrophihabitantaceae</taxon>
        <taxon>Jatrophihabitans</taxon>
    </lineage>
</organism>
<keyword evidence="1" id="KW-0269">Exonuclease</keyword>
<keyword evidence="4" id="KW-1185">Reference proteome</keyword>
<dbReference type="GO" id="GO:0006260">
    <property type="term" value="P:DNA replication"/>
    <property type="evidence" value="ECO:0007669"/>
    <property type="project" value="InterPro"/>
</dbReference>
<dbReference type="NCBIfam" id="NF005905">
    <property type="entry name" value="PRK07883.1-3"/>
    <property type="match status" value="1"/>
</dbReference>
<dbReference type="GO" id="GO:0004527">
    <property type="term" value="F:exonuclease activity"/>
    <property type="evidence" value="ECO:0007669"/>
    <property type="project" value="UniProtKB-KW"/>
</dbReference>
<dbReference type="PROSITE" id="PS50164">
    <property type="entry name" value="GIY_YIG"/>
    <property type="match status" value="1"/>
</dbReference>
<reference evidence="3 4" key="1">
    <citation type="submission" date="2016-11" db="EMBL/GenBank/DDBJ databases">
        <authorList>
            <person name="Jaros S."/>
            <person name="Januszkiewicz K."/>
            <person name="Wedrychowicz H."/>
        </authorList>
    </citation>
    <scope>NUCLEOTIDE SEQUENCE [LARGE SCALE GENOMIC DNA]</scope>
    <source>
        <strain evidence="3 4">DSM 45627</strain>
    </source>
</reference>
<dbReference type="NCBIfam" id="NF005907">
    <property type="entry name" value="PRK07883.1-5"/>
    <property type="match status" value="1"/>
</dbReference>
<dbReference type="Pfam" id="PF01541">
    <property type="entry name" value="GIY-YIG"/>
    <property type="match status" value="1"/>
</dbReference>
<dbReference type="GO" id="GO:0006289">
    <property type="term" value="P:nucleotide-excision repair"/>
    <property type="evidence" value="ECO:0007669"/>
    <property type="project" value="InterPro"/>
</dbReference>
<dbReference type="InterPro" id="IPR000305">
    <property type="entry name" value="GIY-YIG_endonuc"/>
</dbReference>
<feature type="domain" description="GIY-YIG" evidence="2">
    <location>
        <begin position="232"/>
        <end position="310"/>
    </location>
</feature>
<keyword evidence="1" id="KW-0540">Nuclease</keyword>
<dbReference type="CDD" id="cd10434">
    <property type="entry name" value="GIY-YIG_UvrC_Cho"/>
    <property type="match status" value="1"/>
</dbReference>
<dbReference type="InterPro" id="IPR035901">
    <property type="entry name" value="GIY-YIG_endonuc_sf"/>
</dbReference>
<evidence type="ECO:0000259" key="2">
    <source>
        <dbReference type="PROSITE" id="PS50164"/>
    </source>
</evidence>
<keyword evidence="1" id="KW-0378">Hydrolase</keyword>
<dbReference type="EMBL" id="FQVU01000003">
    <property type="protein sequence ID" value="SHG59410.1"/>
    <property type="molecule type" value="Genomic_DNA"/>
</dbReference>
<dbReference type="PANTHER" id="PTHR30562">
    <property type="entry name" value="UVRC/OXIDOREDUCTASE"/>
    <property type="match status" value="1"/>
</dbReference>
<protein>
    <submittedName>
        <fullName evidence="3">DNA polymerase-3 subunit epsilon</fullName>
    </submittedName>
</protein>
<dbReference type="InterPro" id="IPR047296">
    <property type="entry name" value="GIY-YIG_UvrC_Cho"/>
</dbReference>
<name>A0A1M5L390_9ACTN</name>
<evidence type="ECO:0000256" key="1">
    <source>
        <dbReference type="ARBA" id="ARBA00022839"/>
    </source>
</evidence>
<dbReference type="Proteomes" id="UP000186132">
    <property type="component" value="Unassembled WGS sequence"/>
</dbReference>
<dbReference type="STRING" id="1206085.SAMN05443575_2336"/>
<dbReference type="InterPro" id="IPR012337">
    <property type="entry name" value="RNaseH-like_sf"/>
</dbReference>
<dbReference type="Gene3D" id="3.30.420.10">
    <property type="entry name" value="Ribonuclease H-like superfamily/Ribonuclease H"/>
    <property type="match status" value="1"/>
</dbReference>
<dbReference type="GO" id="GO:0003677">
    <property type="term" value="F:DNA binding"/>
    <property type="evidence" value="ECO:0007669"/>
    <property type="project" value="InterPro"/>
</dbReference>